<dbReference type="SMART" id="SM00702">
    <property type="entry name" value="P4Hc"/>
    <property type="match status" value="1"/>
</dbReference>
<dbReference type="PANTHER" id="PTHR10869:SF236">
    <property type="entry name" value="PROLYL 4-HYDROXYLASE ALPHA SUBUNIT DOMAIN-CONTAINING PROTEIN"/>
    <property type="match status" value="1"/>
</dbReference>
<reference evidence="8" key="1">
    <citation type="submission" date="2021-01" db="UniProtKB">
        <authorList>
            <consortium name="EnsemblMetazoa"/>
        </authorList>
    </citation>
    <scope>IDENTIFICATION</scope>
</reference>
<keyword evidence="4" id="KW-0223">Dioxygenase</keyword>
<accession>A0A7M5XHH7</accession>
<evidence type="ECO:0000313" key="9">
    <source>
        <dbReference type="Proteomes" id="UP000594262"/>
    </source>
</evidence>
<dbReference type="Gene3D" id="2.60.120.620">
    <property type="entry name" value="q2cbj1_9rhob like domain"/>
    <property type="match status" value="1"/>
</dbReference>
<dbReference type="GO" id="GO:0005783">
    <property type="term" value="C:endoplasmic reticulum"/>
    <property type="evidence" value="ECO:0007669"/>
    <property type="project" value="TreeGrafter"/>
</dbReference>
<sequence length="828" mass="96340">MYNNIKSIHHNNVFPDMIGKPYLLAETSLRTTDWGEHFQFLDNTELGNTVFNNRILDEIHPSVFSCKNLLSKSQCKEIITKAEKLNFQLCCYGEERNNSRLVLFDENFADFLWKNLSEQFVDKLGDNPVHPFGFDASRGNWKLSGINQAMRLNRYSGKNKEFFGPHRDAPFCPNGDKRSLYTMLIYLNDDFEGGQTILHFPKNISTDTKGQTISKEIQLHGNIFHGFDHISIKPQTGTCLIFKQNILHHGYPLHSESTNYKYIIKTDIMVERPVKLGFSPPVAELQDYFECLQLFREAQQCELAENTARANDCYEKSLSIRYNYPKEEQFEENLPRQHRDFSDVAAPDKDNNSMEAIENLSLPNIFSKEIWLKIMKYIVDIKSLNNLCKVFTFLKSEKKKLFFDRVVPETIYSSGVYTNFSISQNVNFVNNNMNEFAKVAAVYSMCLLGNSPNDKHYLVNYDRETRSATTVQLRDLLYGVFAEEPVHGTIFKVAQRKKEKDPNKDLYHSVDRNYMAKYFDRDDIGIDMQSEFRSKITILSETGDGEDRDNLFVDLPLAVRDLEVRNMLNSYDRYYEYCKNELPRDEPHDELYEKGARDFKLITYSEDDGFYPDDQVECNKGDLDCYKDRDKESVVWRSNIYDDSDGEDFSFQKIEKQKLVDENITIQKDCFPGAAIIRKMNEPTKISKEDGYCTCFMFRHLGGKHSKNCSSHVFNHLVADFSKIKLKVFPITIDDFFSRKLKAWAEYFCPCDDYDYKTFSVNICPMSDVIKPFNHAACQCCTPDYQIDDYVTLSNYPMLSKIIVFFAQHKEDSSKVNMFTVYSGIVTL</sequence>
<dbReference type="GO" id="GO:0005506">
    <property type="term" value="F:iron ion binding"/>
    <property type="evidence" value="ECO:0007669"/>
    <property type="project" value="InterPro"/>
</dbReference>
<evidence type="ECO:0000256" key="5">
    <source>
        <dbReference type="ARBA" id="ARBA00023002"/>
    </source>
</evidence>
<dbReference type="Pfam" id="PF13640">
    <property type="entry name" value="2OG-FeII_Oxy_3"/>
    <property type="match status" value="1"/>
</dbReference>
<comment type="cofactor">
    <cofactor evidence="1">
        <name>L-ascorbate</name>
        <dbReference type="ChEBI" id="CHEBI:38290"/>
    </cofactor>
</comment>
<keyword evidence="9" id="KW-1185">Reference proteome</keyword>
<dbReference type="Proteomes" id="UP000594262">
    <property type="component" value="Unplaced"/>
</dbReference>
<organism evidence="8 9">
    <name type="scientific">Clytia hemisphaerica</name>
    <dbReference type="NCBI Taxonomy" id="252671"/>
    <lineage>
        <taxon>Eukaryota</taxon>
        <taxon>Metazoa</taxon>
        <taxon>Cnidaria</taxon>
        <taxon>Hydrozoa</taxon>
        <taxon>Hydroidolina</taxon>
        <taxon>Leptothecata</taxon>
        <taxon>Obeliida</taxon>
        <taxon>Clytiidae</taxon>
        <taxon>Clytia</taxon>
    </lineage>
</organism>
<protein>
    <recommendedName>
        <fullName evidence="7">Prolyl 4-hydroxylase alpha subunit domain-containing protein</fullName>
    </recommendedName>
</protein>
<dbReference type="AlphaFoldDB" id="A0A7M5XHH7"/>
<dbReference type="EnsemblMetazoa" id="CLYHEMT023126.2">
    <property type="protein sequence ID" value="CLYHEMP023126.2"/>
    <property type="gene ID" value="CLYHEMG023126"/>
</dbReference>
<evidence type="ECO:0000256" key="2">
    <source>
        <dbReference type="ARBA" id="ARBA00022723"/>
    </source>
</evidence>
<keyword evidence="6" id="KW-0408">Iron</keyword>
<dbReference type="InterPro" id="IPR045054">
    <property type="entry name" value="P4HA-like"/>
</dbReference>
<feature type="domain" description="Prolyl 4-hydroxylase alpha subunit" evidence="7">
    <location>
        <begin position="61"/>
        <end position="269"/>
    </location>
</feature>
<dbReference type="InterPro" id="IPR006620">
    <property type="entry name" value="Pro_4_hyd_alph"/>
</dbReference>
<evidence type="ECO:0000256" key="4">
    <source>
        <dbReference type="ARBA" id="ARBA00022964"/>
    </source>
</evidence>
<proteinExistence type="predicted"/>
<evidence type="ECO:0000313" key="8">
    <source>
        <dbReference type="EnsemblMetazoa" id="CLYHEMP023126.2"/>
    </source>
</evidence>
<dbReference type="GO" id="GO:0031418">
    <property type="term" value="F:L-ascorbic acid binding"/>
    <property type="evidence" value="ECO:0007669"/>
    <property type="project" value="UniProtKB-KW"/>
</dbReference>
<evidence type="ECO:0000256" key="1">
    <source>
        <dbReference type="ARBA" id="ARBA00001961"/>
    </source>
</evidence>
<dbReference type="GO" id="GO:0004656">
    <property type="term" value="F:procollagen-proline 4-dioxygenase activity"/>
    <property type="evidence" value="ECO:0007669"/>
    <property type="project" value="TreeGrafter"/>
</dbReference>
<keyword evidence="5" id="KW-0560">Oxidoreductase</keyword>
<keyword evidence="2" id="KW-0479">Metal-binding</keyword>
<evidence type="ECO:0000256" key="3">
    <source>
        <dbReference type="ARBA" id="ARBA00022896"/>
    </source>
</evidence>
<keyword evidence="3" id="KW-0847">Vitamin C</keyword>
<dbReference type="OrthoDB" id="420380at2759"/>
<dbReference type="SUPFAM" id="SSF51197">
    <property type="entry name" value="Clavaminate synthase-like"/>
    <property type="match status" value="1"/>
</dbReference>
<evidence type="ECO:0000256" key="6">
    <source>
        <dbReference type="ARBA" id="ARBA00023004"/>
    </source>
</evidence>
<dbReference type="InterPro" id="IPR044862">
    <property type="entry name" value="Pro_4_hyd_alph_FE2OG_OXY"/>
</dbReference>
<name>A0A7M5XHH7_9CNID</name>
<dbReference type="PANTHER" id="PTHR10869">
    <property type="entry name" value="PROLYL 4-HYDROXYLASE ALPHA SUBUNIT"/>
    <property type="match status" value="1"/>
</dbReference>
<evidence type="ECO:0000259" key="7">
    <source>
        <dbReference type="SMART" id="SM00702"/>
    </source>
</evidence>